<dbReference type="Pfam" id="PF16357">
    <property type="entry name" value="PepSY_TM_like_2"/>
    <property type="match status" value="1"/>
</dbReference>
<dbReference type="InterPro" id="IPR032307">
    <property type="entry name" value="PepSY_TM-like_2"/>
</dbReference>
<feature type="transmembrane region" description="Helical" evidence="1">
    <location>
        <begin position="154"/>
        <end position="176"/>
    </location>
</feature>
<evidence type="ECO:0000313" key="2">
    <source>
        <dbReference type="EMBL" id="SDE89829.1"/>
    </source>
</evidence>
<dbReference type="OrthoDB" id="27171at2"/>
<feature type="transmembrane region" description="Helical" evidence="1">
    <location>
        <begin position="25"/>
        <end position="47"/>
    </location>
</feature>
<dbReference type="PANTHER" id="PTHR40115">
    <property type="entry name" value="INNER MEMBRANE PROTEIN WITH PEPSY TM HELIX"/>
    <property type="match status" value="1"/>
</dbReference>
<sequence length="204" mass="22061">MTTARRPRSKAGAWRSRAYTLSRTLHLYLSLLAFLTLLFFAVTGLTLNHPEWFGEGAPRKFSGTLPGAPYLEGEAVDWLRLAEDLRALGLRGRVADHGEAGEEVWVSFRAPGYAADAQVDPKTGAYRLVVTDHGLVALLNDLHKGRDTGGGWRVFLDLSALFLALVSLTGLLLGVLLPKTRKAALLVLGLGALAFLALALWASL</sequence>
<dbReference type="PANTHER" id="PTHR40115:SF1">
    <property type="entry name" value="INNER MEMBRANE PROTEIN WITH PEPSY TM HELIX"/>
    <property type="match status" value="1"/>
</dbReference>
<proteinExistence type="predicted"/>
<evidence type="ECO:0000256" key="1">
    <source>
        <dbReference type="SAM" id="Phobius"/>
    </source>
</evidence>
<keyword evidence="1" id="KW-0812">Transmembrane</keyword>
<keyword evidence="1" id="KW-1133">Transmembrane helix</keyword>
<name>A0A1G7GPB8_9DEIN</name>
<keyword evidence="3" id="KW-1185">Reference proteome</keyword>
<evidence type="ECO:0000313" key="3">
    <source>
        <dbReference type="Proteomes" id="UP000199446"/>
    </source>
</evidence>
<gene>
    <name evidence="2" type="ORF">SAMN04488243_11513</name>
</gene>
<reference evidence="3" key="1">
    <citation type="submission" date="2016-10" db="EMBL/GenBank/DDBJ databases">
        <authorList>
            <person name="Varghese N."/>
            <person name="Submissions S."/>
        </authorList>
    </citation>
    <scope>NUCLEOTIDE SEQUENCE [LARGE SCALE GENOMIC DNA]</scope>
    <source>
        <strain evidence="3">CGMCC 1.6992</strain>
    </source>
</reference>
<dbReference type="STRING" id="482827.SAMN04488243_11513"/>
<dbReference type="RefSeq" id="WP_093007079.1">
    <property type="nucleotide sequence ID" value="NZ_FNBC01000015.1"/>
</dbReference>
<dbReference type="AlphaFoldDB" id="A0A1G7GPB8"/>
<keyword evidence="1" id="KW-0472">Membrane</keyword>
<accession>A0A1G7GPB8</accession>
<organism evidence="2 3">
    <name type="scientific">Thermus arciformis</name>
    <dbReference type="NCBI Taxonomy" id="482827"/>
    <lineage>
        <taxon>Bacteria</taxon>
        <taxon>Thermotogati</taxon>
        <taxon>Deinococcota</taxon>
        <taxon>Deinococci</taxon>
        <taxon>Thermales</taxon>
        <taxon>Thermaceae</taxon>
        <taxon>Thermus</taxon>
    </lineage>
</organism>
<dbReference type="Proteomes" id="UP000199446">
    <property type="component" value="Unassembled WGS sequence"/>
</dbReference>
<dbReference type="EMBL" id="FNBC01000015">
    <property type="protein sequence ID" value="SDE89829.1"/>
    <property type="molecule type" value="Genomic_DNA"/>
</dbReference>
<protein>
    <recommendedName>
        <fullName evidence="4">PepSY-associated TM region</fullName>
    </recommendedName>
</protein>
<feature type="transmembrane region" description="Helical" evidence="1">
    <location>
        <begin position="183"/>
        <end position="202"/>
    </location>
</feature>
<evidence type="ECO:0008006" key="4">
    <source>
        <dbReference type="Google" id="ProtNLM"/>
    </source>
</evidence>